<dbReference type="Pfam" id="PF13952">
    <property type="entry name" value="DUF4216"/>
    <property type="match status" value="1"/>
</dbReference>
<evidence type="ECO:0000313" key="4">
    <source>
        <dbReference type="EMBL" id="ERM97411.1"/>
    </source>
</evidence>
<dbReference type="PANTHER" id="PTHR48258">
    <property type="entry name" value="DUF4218 DOMAIN-CONTAINING PROTEIN-RELATED"/>
    <property type="match status" value="1"/>
</dbReference>
<feature type="compositionally biased region" description="Acidic residues" evidence="1">
    <location>
        <begin position="355"/>
        <end position="388"/>
    </location>
</feature>
<feature type="compositionally biased region" description="Low complexity" evidence="1">
    <location>
        <begin position="752"/>
        <end position="766"/>
    </location>
</feature>
<feature type="domain" description="DUF4216" evidence="2">
    <location>
        <begin position="234"/>
        <end position="303"/>
    </location>
</feature>
<dbReference type="PANTHER" id="PTHR48258:SF6">
    <property type="entry name" value="LEUCINE-RICH REPEAT DOMAIN, L DOMAIN-CONTAINING PROTEIN"/>
    <property type="match status" value="1"/>
</dbReference>
<keyword evidence="5" id="KW-1185">Reference proteome</keyword>
<dbReference type="HOGENOM" id="CLU_358385_0_0_1"/>
<feature type="region of interest" description="Disordered" evidence="1">
    <location>
        <begin position="355"/>
        <end position="407"/>
    </location>
</feature>
<evidence type="ECO:0000256" key="1">
    <source>
        <dbReference type="SAM" id="MobiDB-lite"/>
    </source>
</evidence>
<accession>U5CUY2</accession>
<evidence type="ECO:0000313" key="5">
    <source>
        <dbReference type="Proteomes" id="UP000017836"/>
    </source>
</evidence>
<reference evidence="5" key="1">
    <citation type="journal article" date="2013" name="Science">
        <title>The Amborella genome and the evolution of flowering plants.</title>
        <authorList>
            <consortium name="Amborella Genome Project"/>
        </authorList>
    </citation>
    <scope>NUCLEOTIDE SEQUENCE [LARGE SCALE GENOMIC DNA]</scope>
</reference>
<dbReference type="InterPro" id="IPR025312">
    <property type="entry name" value="DUF4216"/>
</dbReference>
<feature type="compositionally biased region" description="Basic residues" evidence="1">
    <location>
        <begin position="397"/>
        <end position="407"/>
    </location>
</feature>
<dbReference type="eggNOG" id="ENOG502QWJJ">
    <property type="taxonomic scope" value="Eukaryota"/>
</dbReference>
<dbReference type="Pfam" id="PF03004">
    <property type="entry name" value="Transposase_24"/>
    <property type="match status" value="1"/>
</dbReference>
<dbReference type="Proteomes" id="UP000017836">
    <property type="component" value="Unassembled WGS sequence"/>
</dbReference>
<proteinExistence type="predicted"/>
<feature type="region of interest" description="Disordered" evidence="1">
    <location>
        <begin position="624"/>
        <end position="644"/>
    </location>
</feature>
<name>U5CUY2_AMBTC</name>
<organism evidence="4 5">
    <name type="scientific">Amborella trichopoda</name>
    <dbReference type="NCBI Taxonomy" id="13333"/>
    <lineage>
        <taxon>Eukaryota</taxon>
        <taxon>Viridiplantae</taxon>
        <taxon>Streptophyta</taxon>
        <taxon>Embryophyta</taxon>
        <taxon>Tracheophyta</taxon>
        <taxon>Spermatophyta</taxon>
        <taxon>Magnoliopsida</taxon>
        <taxon>Amborellales</taxon>
        <taxon>Amborellaceae</taxon>
        <taxon>Amborella</taxon>
    </lineage>
</organism>
<feature type="region of interest" description="Disordered" evidence="1">
    <location>
        <begin position="737"/>
        <end position="782"/>
    </location>
</feature>
<dbReference type="InterPro" id="IPR025452">
    <property type="entry name" value="DUF4218"/>
</dbReference>
<gene>
    <name evidence="4" type="ORF">AMTR_s02291p00001240</name>
</gene>
<feature type="compositionally biased region" description="Basic and acidic residues" evidence="1">
    <location>
        <begin position="773"/>
        <end position="782"/>
    </location>
</feature>
<protein>
    <recommendedName>
        <fullName evidence="6">DUF4218 domain-containing protein</fullName>
    </recommendedName>
</protein>
<evidence type="ECO:0000259" key="3">
    <source>
        <dbReference type="Pfam" id="PF13960"/>
    </source>
</evidence>
<dbReference type="Gramene" id="ERM97411">
    <property type="protein sequence ID" value="ERM97411"/>
    <property type="gene ID" value="AMTR_s02291p00001240"/>
</dbReference>
<evidence type="ECO:0000259" key="2">
    <source>
        <dbReference type="Pfam" id="PF13952"/>
    </source>
</evidence>
<sequence length="782" mass="89383">MVHVVMHLPKEAILGGPVQYRWMYPIERSMSVYKQYVRNRARPEGSIAESFVVNEALTFCSMYFREVETRFNRPDRNNDIVQNMPTRQFSVFKHVGRPLGMRTVDTLPMQSKRKAEWYILNNCTEVEPYINEHKELLQARGVGNIETVQETEFPEWFKTRINELRLSNQGAVSDELYAIANPANTAIYFYPGCIVNGIKFLVKERDDNRKTQNSGVMVPGEDGQNFYGTLEKIMEFTYLKDCSVLLFFCKWFDTNGSRMDSDGVITSICVNRQWYQNEPFILASQAKLIYYIPDLKNGKDWLIENNSAETEFVVQLPQLDDVDYVRHDVDPTEVANIHRVNSQPQQLDDFIVDDDNEGLNTEEDNSLELESDSDDNAVYVTDDEDDEFMSTPGGSSSKKKGVRGKYKGKNVEEELSKTQSAKLQIEVHAETGTPVGKNGKKFNNMAKWMTRMSIPINKFKWEDVSRADINALWDRLETKFVLPRDNPTFVDYGEYEMSKGLRDWRADCKKKWIQNIEELGQERADMSPPEGVTQEVWSDCIAYWSTDKQKARAAKNKESRGKMKFLGGWGSKPIVSHVVEGANPDTGELPTAVETFQKFHHKGNDWRNEFAQQAYEQMVEIAATQPAPTEDEPEEPAVDPTQYPRDLPVMTQVLGERSRHLRGFGHLPRLKGVGAKRAPATHPSAQPTVTMEQYEALQKKVEEAEQTTQHTRQQYETQQLYLRRFQDQFEYLSRAVPGFNLPPMDLPPLPTPGAGSSAAAGAGSSSQPPETQRNNDDDITRL</sequence>
<dbReference type="Pfam" id="PF13960">
    <property type="entry name" value="DUF4218"/>
    <property type="match status" value="1"/>
</dbReference>
<evidence type="ECO:0008006" key="6">
    <source>
        <dbReference type="Google" id="ProtNLM"/>
    </source>
</evidence>
<dbReference type="OMA" id="ADINALW"/>
<feature type="domain" description="DUF4218" evidence="3">
    <location>
        <begin position="1"/>
        <end position="77"/>
    </location>
</feature>
<dbReference type="AlphaFoldDB" id="U5CUY2"/>
<dbReference type="InterPro" id="IPR004252">
    <property type="entry name" value="Probable_transposase_24"/>
</dbReference>
<dbReference type="EMBL" id="KI396438">
    <property type="protein sequence ID" value="ERM97411.1"/>
    <property type="molecule type" value="Genomic_DNA"/>
</dbReference>